<dbReference type="Proteomes" id="UP001144612">
    <property type="component" value="Unassembled WGS sequence"/>
</dbReference>
<sequence length="43" mass="4701">MSKNAEITIAVSAGIGLFIAFIGFQNEKIVISDKVTLVTYRKL</sequence>
<keyword evidence="1" id="KW-0812">Transmembrane</keyword>
<name>A0ABT4D9S2_9CLOT</name>
<keyword evidence="3" id="KW-1185">Reference proteome</keyword>
<comment type="caution">
    <text evidence="2">The sequence shown here is derived from an EMBL/GenBank/DDBJ whole genome shotgun (WGS) entry which is preliminary data.</text>
</comment>
<keyword evidence="1" id="KW-1133">Transmembrane helix</keyword>
<evidence type="ECO:0000313" key="2">
    <source>
        <dbReference type="EMBL" id="MCY6959064.1"/>
    </source>
</evidence>
<reference evidence="2" key="1">
    <citation type="submission" date="2022-12" db="EMBL/GenBank/DDBJ databases">
        <title>Clostridium sp. nov., isolated from industrial wastewater.</title>
        <authorList>
            <person name="Jiayan W."/>
        </authorList>
    </citation>
    <scope>NUCLEOTIDE SEQUENCE</scope>
    <source>
        <strain evidence="2">ZC22-4</strain>
    </source>
</reference>
<organism evidence="2 3">
    <name type="scientific">Clostridium brassicae</name>
    <dbReference type="NCBI Taxonomy" id="2999072"/>
    <lineage>
        <taxon>Bacteria</taxon>
        <taxon>Bacillati</taxon>
        <taxon>Bacillota</taxon>
        <taxon>Clostridia</taxon>
        <taxon>Eubacteriales</taxon>
        <taxon>Clostridiaceae</taxon>
        <taxon>Clostridium</taxon>
    </lineage>
</organism>
<dbReference type="RefSeq" id="WP_268061487.1">
    <property type="nucleotide sequence ID" value="NZ_JAPQFJ010000010.1"/>
</dbReference>
<proteinExistence type="predicted"/>
<keyword evidence="1" id="KW-0472">Membrane</keyword>
<evidence type="ECO:0000256" key="1">
    <source>
        <dbReference type="SAM" id="Phobius"/>
    </source>
</evidence>
<dbReference type="EMBL" id="JAPQFJ010000010">
    <property type="protein sequence ID" value="MCY6959064.1"/>
    <property type="molecule type" value="Genomic_DNA"/>
</dbReference>
<accession>A0ABT4D9S2</accession>
<gene>
    <name evidence="2" type="ORF">OW729_10650</name>
</gene>
<protein>
    <submittedName>
        <fullName evidence="2">Uncharacterized protein</fullName>
    </submittedName>
</protein>
<evidence type="ECO:0000313" key="3">
    <source>
        <dbReference type="Proteomes" id="UP001144612"/>
    </source>
</evidence>
<feature type="transmembrane region" description="Helical" evidence="1">
    <location>
        <begin position="6"/>
        <end position="24"/>
    </location>
</feature>